<dbReference type="RefSeq" id="WP_013041849.1">
    <property type="nucleotide sequence ID" value="NC_014008.1"/>
</dbReference>
<evidence type="ECO:0000313" key="2">
    <source>
        <dbReference type="Proteomes" id="UP000000925"/>
    </source>
</evidence>
<dbReference type="KEGG" id="caa:Caka_0094"/>
<dbReference type="Proteomes" id="UP000000925">
    <property type="component" value="Chromosome"/>
</dbReference>
<proteinExistence type="predicted"/>
<dbReference type="InterPro" id="IPR036514">
    <property type="entry name" value="SGNH_hydro_sf"/>
</dbReference>
<dbReference type="eggNOG" id="COG2755">
    <property type="taxonomic scope" value="Bacteria"/>
</dbReference>
<name>D5EL21_CORAD</name>
<dbReference type="AlphaFoldDB" id="D5EL21"/>
<sequence length="240" mass="27893">MTKRIRIGVVGGCLNTGLNKVGLDSVYHRVLRRRLLNEHALSARFHLKVPSPCSLEALLDATDELIHRKEVDTLIFQIRPFTIWAWYTLIWKKEFGENGRGNFRLNPYLFADTWSKDDPKVSVATYRCIQMNWHLARVLGLHSKAEQLVSQLFTSLHKRTTEANVRLTLLGPIFRYPWPASYQTQILKQLEQTASENKITFISIAKLHDLRFRTENGYHLNAEGHRRIADMLYPELLPND</sequence>
<reference evidence="1 2" key="1">
    <citation type="journal article" date="2010" name="Stand. Genomic Sci.">
        <title>Complete genome sequence of Coraliomargarita akajimensis type strain (04OKA010-24).</title>
        <authorList>
            <person name="Mavromatis K."/>
            <person name="Abt B."/>
            <person name="Brambilla E."/>
            <person name="Lapidus A."/>
            <person name="Copeland A."/>
            <person name="Deshpande S."/>
            <person name="Nolan M."/>
            <person name="Lucas S."/>
            <person name="Tice H."/>
            <person name="Cheng J.F."/>
            <person name="Han C."/>
            <person name="Detter J.C."/>
            <person name="Woyke T."/>
            <person name="Goodwin L."/>
            <person name="Pitluck S."/>
            <person name="Held B."/>
            <person name="Brettin T."/>
            <person name="Tapia R."/>
            <person name="Ivanova N."/>
            <person name="Mikhailova N."/>
            <person name="Pati A."/>
            <person name="Liolios K."/>
            <person name="Chen A."/>
            <person name="Palaniappan K."/>
            <person name="Land M."/>
            <person name="Hauser L."/>
            <person name="Chang Y.J."/>
            <person name="Jeffries C.D."/>
            <person name="Rohde M."/>
            <person name="Goker M."/>
            <person name="Bristow J."/>
            <person name="Eisen J.A."/>
            <person name="Markowitz V."/>
            <person name="Hugenholtz P."/>
            <person name="Klenk H.P."/>
            <person name="Kyrpides N.C."/>
        </authorList>
    </citation>
    <scope>NUCLEOTIDE SEQUENCE [LARGE SCALE GENOMIC DNA]</scope>
    <source>
        <strain evidence="2">DSM 45221 / IAM 15411 / JCM 23193 / KCTC 12865</strain>
    </source>
</reference>
<evidence type="ECO:0008006" key="3">
    <source>
        <dbReference type="Google" id="ProtNLM"/>
    </source>
</evidence>
<accession>D5EL21</accession>
<dbReference type="Gene3D" id="3.40.50.1110">
    <property type="entry name" value="SGNH hydrolase"/>
    <property type="match status" value="1"/>
</dbReference>
<organism evidence="1 2">
    <name type="scientific">Coraliomargarita akajimensis (strain DSM 45221 / IAM 15411 / JCM 23193 / KCTC 12865 / 04OKA010-24)</name>
    <dbReference type="NCBI Taxonomy" id="583355"/>
    <lineage>
        <taxon>Bacteria</taxon>
        <taxon>Pseudomonadati</taxon>
        <taxon>Verrucomicrobiota</taxon>
        <taxon>Opitutia</taxon>
        <taxon>Puniceicoccales</taxon>
        <taxon>Coraliomargaritaceae</taxon>
        <taxon>Coraliomargarita</taxon>
    </lineage>
</organism>
<dbReference type="GO" id="GO:0016788">
    <property type="term" value="F:hydrolase activity, acting on ester bonds"/>
    <property type="evidence" value="ECO:0007669"/>
    <property type="project" value="UniProtKB-ARBA"/>
</dbReference>
<keyword evidence="2" id="KW-1185">Reference proteome</keyword>
<protein>
    <recommendedName>
        <fullName evidence="3">SGNH hydrolase-type esterase domain-containing protein</fullName>
    </recommendedName>
</protein>
<dbReference type="STRING" id="583355.Caka_0094"/>
<dbReference type="HOGENOM" id="CLU_1154889_0_0_0"/>
<dbReference type="OrthoDB" id="9918174at2"/>
<dbReference type="EMBL" id="CP001998">
    <property type="protein sequence ID" value="ADE53123.1"/>
    <property type="molecule type" value="Genomic_DNA"/>
</dbReference>
<dbReference type="SUPFAM" id="SSF52266">
    <property type="entry name" value="SGNH hydrolase"/>
    <property type="match status" value="1"/>
</dbReference>
<gene>
    <name evidence="1" type="ordered locus">Caka_0094</name>
</gene>
<evidence type="ECO:0000313" key="1">
    <source>
        <dbReference type="EMBL" id="ADE53123.1"/>
    </source>
</evidence>